<dbReference type="Proteomes" id="UP000827872">
    <property type="component" value="Linkage Group LG01"/>
</dbReference>
<dbReference type="EMBL" id="CM037614">
    <property type="protein sequence ID" value="KAH8016901.1"/>
    <property type="molecule type" value="Genomic_DNA"/>
</dbReference>
<evidence type="ECO:0000313" key="1">
    <source>
        <dbReference type="EMBL" id="KAH8016901.1"/>
    </source>
</evidence>
<comment type="caution">
    <text evidence="1">The sequence shown here is derived from an EMBL/GenBank/DDBJ whole genome shotgun (WGS) entry which is preliminary data.</text>
</comment>
<accession>A0ACB8GBC5</accession>
<gene>
    <name evidence="1" type="ORF">K3G42_024179</name>
</gene>
<protein>
    <submittedName>
        <fullName evidence="1">Uncharacterized protein</fullName>
    </submittedName>
</protein>
<proteinExistence type="predicted"/>
<sequence>MLSLLFSSSQAKMCLQFCALLHCPASKSHLELEGQDRAPPPQPPYSTCQKQPPLKPEFKIDMELVRCQNWITVSTPLMGLSRNSNTVTKA</sequence>
<organism evidence="1 2">
    <name type="scientific">Sphaerodactylus townsendi</name>
    <dbReference type="NCBI Taxonomy" id="933632"/>
    <lineage>
        <taxon>Eukaryota</taxon>
        <taxon>Metazoa</taxon>
        <taxon>Chordata</taxon>
        <taxon>Craniata</taxon>
        <taxon>Vertebrata</taxon>
        <taxon>Euteleostomi</taxon>
        <taxon>Lepidosauria</taxon>
        <taxon>Squamata</taxon>
        <taxon>Bifurcata</taxon>
        <taxon>Gekkota</taxon>
        <taxon>Sphaerodactylidae</taxon>
        <taxon>Sphaerodactylus</taxon>
    </lineage>
</organism>
<name>A0ACB8GBC5_9SAUR</name>
<keyword evidence="2" id="KW-1185">Reference proteome</keyword>
<reference evidence="1" key="1">
    <citation type="submission" date="2021-08" db="EMBL/GenBank/DDBJ databases">
        <title>The first chromosome-level gecko genome reveals the dynamic sex chromosomes of Neotropical dwarf geckos (Sphaerodactylidae: Sphaerodactylus).</title>
        <authorList>
            <person name="Pinto B.J."/>
            <person name="Keating S.E."/>
            <person name="Gamble T."/>
        </authorList>
    </citation>
    <scope>NUCLEOTIDE SEQUENCE</scope>
    <source>
        <strain evidence="1">TG3544</strain>
    </source>
</reference>
<evidence type="ECO:0000313" key="2">
    <source>
        <dbReference type="Proteomes" id="UP000827872"/>
    </source>
</evidence>